<dbReference type="AlphaFoldDB" id="A0A7X9XBF3"/>
<protein>
    <recommendedName>
        <fullName evidence="4 9">N-(5'-phosphoribosyl)anthranilate isomerase</fullName>
        <shortName evidence="9">PRAI</shortName>
        <ecNumber evidence="3 9">5.3.1.24</ecNumber>
    </recommendedName>
</protein>
<dbReference type="InterPro" id="IPR013785">
    <property type="entry name" value="Aldolase_TIM"/>
</dbReference>
<keyword evidence="7 9" id="KW-0057">Aromatic amino acid biosynthesis</keyword>
<keyword evidence="5 9" id="KW-0028">Amino-acid biosynthesis</keyword>
<comment type="pathway">
    <text evidence="2 9">Amino-acid biosynthesis; L-tryptophan biosynthesis; L-tryptophan from chorismate: step 3/5.</text>
</comment>
<gene>
    <name evidence="9" type="primary">trpF</name>
    <name evidence="11" type="ORF">HHU12_22125</name>
</gene>
<dbReference type="InterPro" id="IPR011060">
    <property type="entry name" value="RibuloseP-bd_barrel"/>
</dbReference>
<comment type="caution">
    <text evidence="11">The sequence shown here is derived from an EMBL/GenBank/DDBJ whole genome shotgun (WGS) entry which is preliminary data.</text>
</comment>
<organism evidence="11 12">
    <name type="scientific">Flammeovirga aprica JL-4</name>
    <dbReference type="NCBI Taxonomy" id="694437"/>
    <lineage>
        <taxon>Bacteria</taxon>
        <taxon>Pseudomonadati</taxon>
        <taxon>Bacteroidota</taxon>
        <taxon>Cytophagia</taxon>
        <taxon>Cytophagales</taxon>
        <taxon>Flammeovirgaceae</taxon>
        <taxon>Flammeovirga</taxon>
    </lineage>
</organism>
<dbReference type="GO" id="GO:0000162">
    <property type="term" value="P:L-tryptophan biosynthetic process"/>
    <property type="evidence" value="ECO:0007669"/>
    <property type="project" value="UniProtKB-UniRule"/>
</dbReference>
<dbReference type="EC" id="5.3.1.24" evidence="3 9"/>
<dbReference type="PANTHER" id="PTHR42894:SF1">
    <property type="entry name" value="N-(5'-PHOSPHORIBOSYL)ANTHRANILATE ISOMERASE"/>
    <property type="match status" value="1"/>
</dbReference>
<dbReference type="CDD" id="cd00405">
    <property type="entry name" value="PRAI"/>
    <property type="match status" value="1"/>
</dbReference>
<dbReference type="Gene3D" id="3.20.20.70">
    <property type="entry name" value="Aldolase class I"/>
    <property type="match status" value="1"/>
</dbReference>
<dbReference type="Proteomes" id="UP000576082">
    <property type="component" value="Unassembled WGS sequence"/>
</dbReference>
<evidence type="ECO:0000256" key="7">
    <source>
        <dbReference type="ARBA" id="ARBA00023141"/>
    </source>
</evidence>
<evidence type="ECO:0000313" key="11">
    <source>
        <dbReference type="EMBL" id="NME70691.1"/>
    </source>
</evidence>
<sequence>MKTDKEEHNIVKLKVCGMRDKQNISDVLTLEPDYLGFIMYPPSSRYIEKEDVSFLEQKWNSSTKRVGVFVNETVENILASAKKYHFDVIQLHGSESPEEAKQLKEEGLEIFKVFGIKDEFNFSALVPYEPYVDAFLFDTKSKQHGGTGQTFDWGVLKQYSSTKPFFLSGGVSLENIKDLTILEDLPFKGLDVNSKFEIAPAMKDIAMVTELSDWVKSINNKNK</sequence>
<dbReference type="UniPathway" id="UPA00035">
    <property type="reaction ID" value="UER00042"/>
</dbReference>
<accession>A0A7X9XBF3</accession>
<evidence type="ECO:0000256" key="8">
    <source>
        <dbReference type="ARBA" id="ARBA00023235"/>
    </source>
</evidence>
<dbReference type="HAMAP" id="MF_00135">
    <property type="entry name" value="PRAI"/>
    <property type="match status" value="1"/>
</dbReference>
<proteinExistence type="inferred from homology"/>
<dbReference type="SUPFAM" id="SSF51366">
    <property type="entry name" value="Ribulose-phoshate binding barrel"/>
    <property type="match status" value="1"/>
</dbReference>
<dbReference type="InterPro" id="IPR001240">
    <property type="entry name" value="PRAI_dom"/>
</dbReference>
<dbReference type="RefSeq" id="WP_169658924.1">
    <property type="nucleotide sequence ID" value="NZ_JABANE010000071.1"/>
</dbReference>
<evidence type="ECO:0000313" key="12">
    <source>
        <dbReference type="Proteomes" id="UP000576082"/>
    </source>
</evidence>
<comment type="catalytic activity">
    <reaction evidence="1 9">
        <text>N-(5-phospho-beta-D-ribosyl)anthranilate = 1-(2-carboxyphenylamino)-1-deoxy-D-ribulose 5-phosphate</text>
        <dbReference type="Rhea" id="RHEA:21540"/>
        <dbReference type="ChEBI" id="CHEBI:18277"/>
        <dbReference type="ChEBI" id="CHEBI:58613"/>
        <dbReference type="EC" id="5.3.1.24"/>
    </reaction>
</comment>
<evidence type="ECO:0000256" key="5">
    <source>
        <dbReference type="ARBA" id="ARBA00022605"/>
    </source>
</evidence>
<evidence type="ECO:0000256" key="3">
    <source>
        <dbReference type="ARBA" id="ARBA00012572"/>
    </source>
</evidence>
<evidence type="ECO:0000259" key="10">
    <source>
        <dbReference type="Pfam" id="PF00697"/>
    </source>
</evidence>
<reference evidence="11 12" key="1">
    <citation type="submission" date="2020-04" db="EMBL/GenBank/DDBJ databases">
        <title>Flammeovirga sp. SR4, a novel species isolated from seawater.</title>
        <authorList>
            <person name="Wang X."/>
        </authorList>
    </citation>
    <scope>NUCLEOTIDE SEQUENCE [LARGE SCALE GENOMIC DNA]</scope>
    <source>
        <strain evidence="11 12">ATCC 23126</strain>
    </source>
</reference>
<dbReference type="GO" id="GO:0004640">
    <property type="term" value="F:phosphoribosylanthranilate isomerase activity"/>
    <property type="evidence" value="ECO:0007669"/>
    <property type="project" value="UniProtKB-UniRule"/>
</dbReference>
<evidence type="ECO:0000256" key="4">
    <source>
        <dbReference type="ARBA" id="ARBA00022272"/>
    </source>
</evidence>
<evidence type="ECO:0000256" key="6">
    <source>
        <dbReference type="ARBA" id="ARBA00022822"/>
    </source>
</evidence>
<name>A0A7X9XBF3_9BACT</name>
<dbReference type="Pfam" id="PF00697">
    <property type="entry name" value="PRAI"/>
    <property type="match status" value="1"/>
</dbReference>
<keyword evidence="8 9" id="KW-0413">Isomerase</keyword>
<evidence type="ECO:0000256" key="1">
    <source>
        <dbReference type="ARBA" id="ARBA00001164"/>
    </source>
</evidence>
<dbReference type="InterPro" id="IPR044643">
    <property type="entry name" value="TrpF_fam"/>
</dbReference>
<keyword evidence="12" id="KW-1185">Reference proteome</keyword>
<dbReference type="EMBL" id="JABANE010000071">
    <property type="protein sequence ID" value="NME70691.1"/>
    <property type="molecule type" value="Genomic_DNA"/>
</dbReference>
<dbReference type="PANTHER" id="PTHR42894">
    <property type="entry name" value="N-(5'-PHOSPHORIBOSYL)ANTHRANILATE ISOMERASE"/>
    <property type="match status" value="1"/>
</dbReference>
<keyword evidence="6 9" id="KW-0822">Tryptophan biosynthesis</keyword>
<evidence type="ECO:0000256" key="2">
    <source>
        <dbReference type="ARBA" id="ARBA00004664"/>
    </source>
</evidence>
<evidence type="ECO:0000256" key="9">
    <source>
        <dbReference type="HAMAP-Rule" id="MF_00135"/>
    </source>
</evidence>
<feature type="domain" description="N-(5'phosphoribosyl) anthranilate isomerase (PRAI)" evidence="10">
    <location>
        <begin position="14"/>
        <end position="211"/>
    </location>
</feature>
<comment type="similarity">
    <text evidence="9">Belongs to the TrpF family.</text>
</comment>